<gene>
    <name evidence="7" type="primary">8239784</name>
    <name evidence="6" type="ORF">Phum_PHUM614470</name>
</gene>
<dbReference type="Proteomes" id="UP000009046">
    <property type="component" value="Unassembled WGS sequence"/>
</dbReference>
<dbReference type="eggNOG" id="KOG1178">
    <property type="taxonomic scope" value="Eukaryota"/>
</dbReference>
<dbReference type="OMA" id="NGNVICC"/>
<dbReference type="VEuPathDB" id="VectorBase:PHUM614470"/>
<dbReference type="STRING" id="121224.E0W429"/>
<dbReference type="SUPFAM" id="SSF47336">
    <property type="entry name" value="ACP-like"/>
    <property type="match status" value="1"/>
</dbReference>
<dbReference type="Pfam" id="PF13570">
    <property type="entry name" value="Beta-prop_ACSF4"/>
    <property type="match status" value="1"/>
</dbReference>
<dbReference type="Gene3D" id="3.40.50.12780">
    <property type="entry name" value="N-terminal domain of ligase-like"/>
    <property type="match status" value="2"/>
</dbReference>
<dbReference type="InterPro" id="IPR006162">
    <property type="entry name" value="Ppantetheine_attach_site"/>
</dbReference>
<keyword evidence="2" id="KW-0597">Phosphoprotein</keyword>
<dbReference type="GO" id="GO:0016874">
    <property type="term" value="F:ligase activity"/>
    <property type="evidence" value="ECO:0007669"/>
    <property type="project" value="UniProtKB-KW"/>
</dbReference>
<dbReference type="GO" id="GO:0047462">
    <property type="term" value="F:phenylalanine racemase (ATP-hydrolyzing) activity"/>
    <property type="evidence" value="ECO:0007669"/>
    <property type="project" value="UniProtKB-EC"/>
</dbReference>
<dbReference type="SUPFAM" id="SSF50998">
    <property type="entry name" value="Quinoprotein alcohol dehydrogenase-like"/>
    <property type="match status" value="1"/>
</dbReference>
<dbReference type="SUPFAM" id="SSF56801">
    <property type="entry name" value="Acetyl-CoA synthetase-like"/>
    <property type="match status" value="1"/>
</dbReference>
<feature type="domain" description="Pyrrolo-quinoline quinone repeat" evidence="5">
    <location>
        <begin position="644"/>
        <end position="973"/>
    </location>
</feature>
<dbReference type="EMBL" id="AAZO01007511">
    <property type="status" value="NOT_ANNOTATED_CDS"/>
    <property type="molecule type" value="Genomic_DNA"/>
</dbReference>
<dbReference type="Gene3D" id="2.40.128.630">
    <property type="match status" value="1"/>
</dbReference>
<proteinExistence type="predicted"/>
<keyword evidence="8" id="KW-1185">Reference proteome</keyword>
<dbReference type="InterPro" id="IPR018391">
    <property type="entry name" value="PQQ_b-propeller_rpt"/>
</dbReference>
<dbReference type="EMBL" id="DS235886">
    <property type="protein sequence ID" value="EEB20385.1"/>
    <property type="molecule type" value="Genomic_DNA"/>
</dbReference>
<evidence type="ECO:0000256" key="1">
    <source>
        <dbReference type="ARBA" id="ARBA00022450"/>
    </source>
</evidence>
<dbReference type="OrthoDB" id="408177at2759"/>
<dbReference type="PANTHER" id="PTHR44394:SF1">
    <property type="entry name" value="BETA-ALANINE-ACTIVATING ENZYME"/>
    <property type="match status" value="1"/>
</dbReference>
<feature type="domain" description="AMP-dependent synthetase/ligase" evidence="3">
    <location>
        <begin position="16"/>
        <end position="228"/>
    </location>
</feature>
<reference evidence="6" key="2">
    <citation type="submission" date="2007-04" db="EMBL/GenBank/DDBJ databases">
        <title>The genome of the human body louse.</title>
        <authorList>
            <consortium name="The Human Body Louse Genome Consortium"/>
            <person name="Kirkness E."/>
            <person name="Walenz B."/>
            <person name="Hass B."/>
            <person name="Bruggner R."/>
            <person name="Strausberg R."/>
        </authorList>
    </citation>
    <scope>NUCLEOTIDE SEQUENCE</scope>
    <source>
        <strain evidence="6">USDA</strain>
    </source>
</reference>
<dbReference type="InterPro" id="IPR052091">
    <property type="entry name" value="Beta-ala_Activ/Resist"/>
</dbReference>
<feature type="domain" description="Carrier" evidence="4">
    <location>
        <begin position="543"/>
        <end position="594"/>
    </location>
</feature>
<dbReference type="InterPro" id="IPR015943">
    <property type="entry name" value="WD40/YVTN_repeat-like_dom_sf"/>
</dbReference>
<dbReference type="AlphaFoldDB" id="E0W429"/>
<evidence type="ECO:0000259" key="5">
    <source>
        <dbReference type="Pfam" id="PF13570"/>
    </source>
</evidence>
<dbReference type="InterPro" id="IPR011047">
    <property type="entry name" value="Quinoprotein_ADH-like_sf"/>
</dbReference>
<keyword evidence="6" id="KW-0436">Ligase</keyword>
<reference evidence="6" key="1">
    <citation type="submission" date="2007-04" db="EMBL/GenBank/DDBJ databases">
        <title>Annotation of Pediculus humanus corporis strain USDA.</title>
        <authorList>
            <person name="Kirkness E."/>
            <person name="Hannick L."/>
            <person name="Hass B."/>
            <person name="Bruggner R."/>
            <person name="Lawson D."/>
            <person name="Bidwell S."/>
            <person name="Joardar V."/>
            <person name="Caler E."/>
            <person name="Walenz B."/>
            <person name="Inman J."/>
            <person name="Schobel S."/>
            <person name="Galinsky K."/>
            <person name="Amedeo P."/>
            <person name="Strausberg R."/>
        </authorList>
    </citation>
    <scope>NUCLEOTIDE SEQUENCE</scope>
    <source>
        <strain evidence="6">USDA</strain>
    </source>
</reference>
<dbReference type="KEGG" id="phu:Phum_PHUM614470"/>
<evidence type="ECO:0000259" key="4">
    <source>
        <dbReference type="Pfam" id="PF00550"/>
    </source>
</evidence>
<dbReference type="RefSeq" id="XP_002433123.1">
    <property type="nucleotide sequence ID" value="XM_002433078.1"/>
</dbReference>
<reference evidence="7" key="3">
    <citation type="submission" date="2021-02" db="UniProtKB">
        <authorList>
            <consortium name="EnsemblMetazoa"/>
        </authorList>
    </citation>
    <scope>IDENTIFICATION</scope>
    <source>
        <strain evidence="7">USDA</strain>
    </source>
</reference>
<dbReference type="InterPro" id="IPR042099">
    <property type="entry name" value="ANL_N_sf"/>
</dbReference>
<evidence type="ECO:0000259" key="3">
    <source>
        <dbReference type="Pfam" id="PF00501"/>
    </source>
</evidence>
<dbReference type="Pfam" id="PF00550">
    <property type="entry name" value="PP-binding"/>
    <property type="match status" value="1"/>
</dbReference>
<name>E0W429_PEDHC</name>
<dbReference type="InterPro" id="IPR000873">
    <property type="entry name" value="AMP-dep_synth/lig_dom"/>
</dbReference>
<dbReference type="InParanoid" id="E0W429"/>
<evidence type="ECO:0000313" key="6">
    <source>
        <dbReference type="EMBL" id="EEB20385.1"/>
    </source>
</evidence>
<dbReference type="EnsemblMetazoa" id="PHUM614470-RA">
    <property type="protein sequence ID" value="PHUM614470-PA"/>
    <property type="gene ID" value="PHUM614470"/>
</dbReference>
<protein>
    <submittedName>
        <fullName evidence="6 7">AMP dependent ligase, putative</fullName>
        <ecNumber evidence="6">5.1.1.11</ecNumber>
    </submittedName>
</protein>
<accession>E0W429</accession>
<feature type="domain" description="AMP-dependent synthetase/ligase" evidence="3">
    <location>
        <begin position="268"/>
        <end position="375"/>
    </location>
</feature>
<dbReference type="Gene3D" id="2.130.10.10">
    <property type="entry name" value="YVTN repeat-like/Quinoprotein amine dehydrogenase"/>
    <property type="match status" value="1"/>
</dbReference>
<dbReference type="Pfam" id="PF00501">
    <property type="entry name" value="AMP-binding"/>
    <property type="match status" value="2"/>
</dbReference>
<sequence>MESREKFLNNFYNICQKFSDNISICWVSKCSETFGITYGELNKVSNELKCLFSRLFDENISRYVGIQITDYSVLPILFLALWKNNLSVAGLGPQYSLEDNVKFLDLLFVKFIISNNECSDYNLKIANCFYINNQKYFLYERNVVHKEKFTNNWDMCYGIMTTGTTGTLKVIQVPWSCILPNAEELSDEFCISELDCIFQASPFTFDPYYIELFFCLLRGCTLLIVSDSLKLCSSNLLKILFNSQENECLNEIQSNPCKQCKDCIHVNIKLIVRKQVTVLQITPSLFKRWTNDGIKQVILSHQSSLRILMFGGEKFPKEILNLKPPDNKTKIYNLYGITEISCWSFMYEIPFNSSCEEVPLGSELNNIVYKLNDKNELLIGSNKRICLIDDETSLNSQELVFRNTGDIVKFENEKLFFICRSYEIVKKYGIKVNLKKIEECFLNENDSIKSCHCVFNEKINKLGLFYSGKNNSKMKLTSYENFIENGYNYPVNKLQDIEKPDYLIEISQVPLNTHGKCDKTKLLSYLEELLVLRNTNLNVKNVFKNAWNDVLRANIPNLNSESFTSLGGNSVLALQLIGKLEDAGLNVPQDLILQILNGNSFEDCYKSFIYNTAEGPLKKKKKFIEDDDGSEDNFNLRIKWKHDLGKCIDATPTVFNYLGEERVIVGSHSFKISCLLITSGDVLWTKTLGGRIESGVAITKDGTLGFVGCYDNFVYCISMIDGSTKWQFKTDDMIKSTPCLDSKEKVLFVASYDRHLHILDVESGVLQKKIKLSEKGIFSSGCISKVYNTFHIATLDGTCVSLSQITFEIDWKIKLKSPIFASPCLINDDKEIIFTEVFGTLHCFDIFKGTNLWNYTAGGYIYSTPTFYFLKDMKSIVFGCNDSNVYCLRVDKEIDLLWKRKLDSSIFSRSSAFHLGEVNAACVASTKGIVYILNLLSGNVFTRIKLNGEVFSSPIFINNEFVVGCRDNYLYTFFFININNGVKMDVEVPPRLAI</sequence>
<keyword evidence="6" id="KW-0413">Isomerase</keyword>
<dbReference type="PROSITE" id="PS00012">
    <property type="entry name" value="PHOSPHOPANTETHEINE"/>
    <property type="match status" value="1"/>
</dbReference>
<dbReference type="eggNOG" id="KOG4649">
    <property type="taxonomic scope" value="Eukaryota"/>
</dbReference>
<dbReference type="HOGENOM" id="CLU_010423_0_0_1"/>
<dbReference type="SMART" id="SM00564">
    <property type="entry name" value="PQQ"/>
    <property type="match status" value="3"/>
</dbReference>
<dbReference type="GeneID" id="8239784"/>
<dbReference type="InterPro" id="IPR036736">
    <property type="entry name" value="ACP-like_sf"/>
</dbReference>
<organism>
    <name type="scientific">Pediculus humanus subsp. corporis</name>
    <name type="common">Body louse</name>
    <dbReference type="NCBI Taxonomy" id="121224"/>
    <lineage>
        <taxon>Eukaryota</taxon>
        <taxon>Metazoa</taxon>
        <taxon>Ecdysozoa</taxon>
        <taxon>Arthropoda</taxon>
        <taxon>Hexapoda</taxon>
        <taxon>Insecta</taxon>
        <taxon>Pterygota</taxon>
        <taxon>Neoptera</taxon>
        <taxon>Paraneoptera</taxon>
        <taxon>Psocodea</taxon>
        <taxon>Troctomorpha</taxon>
        <taxon>Phthiraptera</taxon>
        <taxon>Anoplura</taxon>
        <taxon>Pediculidae</taxon>
        <taxon>Pediculus</taxon>
    </lineage>
</organism>
<dbReference type="CTD" id="8239784"/>
<dbReference type="InterPro" id="IPR009081">
    <property type="entry name" value="PP-bd_ACP"/>
</dbReference>
<dbReference type="FunCoup" id="E0W429">
    <property type="interactions" value="854"/>
</dbReference>
<keyword evidence="1" id="KW-0596">Phosphopantetheine</keyword>
<evidence type="ECO:0000313" key="7">
    <source>
        <dbReference type="EnsemblMetazoa" id="PHUM614470-PA"/>
    </source>
</evidence>
<dbReference type="GO" id="GO:0043041">
    <property type="term" value="P:amino acid activation for nonribosomal peptide biosynthetic process"/>
    <property type="evidence" value="ECO:0007669"/>
    <property type="project" value="TreeGrafter"/>
</dbReference>
<dbReference type="InterPro" id="IPR002372">
    <property type="entry name" value="PQQ_rpt_dom"/>
</dbReference>
<evidence type="ECO:0000313" key="8">
    <source>
        <dbReference type="Proteomes" id="UP000009046"/>
    </source>
</evidence>
<evidence type="ECO:0000256" key="2">
    <source>
        <dbReference type="ARBA" id="ARBA00022553"/>
    </source>
</evidence>
<dbReference type="PANTHER" id="PTHR44394">
    <property type="entry name" value="BETA-ALANINE-ACTIVATING ENZYME"/>
    <property type="match status" value="1"/>
</dbReference>
<dbReference type="EC" id="5.1.1.11" evidence="6"/>